<evidence type="ECO:0000313" key="1">
    <source>
        <dbReference type="EMBL" id="RDY11745.1"/>
    </source>
</evidence>
<comment type="caution">
    <text evidence="1">The sequence shown here is derived from an EMBL/GenBank/DDBJ whole genome shotgun (WGS) entry which is preliminary data.</text>
</comment>
<sequence>MFKFSEDKVKDIFNIECPQVGQLSSTTLKKKTHVLVIFGVLDDNLAVICSAPRINRRWQKFASENNLNVRDMIQGLGFKVFIFPGAEELRFSISQGNPLLYFTYTVRI</sequence>
<dbReference type="STRING" id="157652.A0A371I9S6"/>
<keyword evidence="2" id="KW-1185">Reference proteome</keyword>
<evidence type="ECO:0000313" key="2">
    <source>
        <dbReference type="Proteomes" id="UP000257109"/>
    </source>
</evidence>
<name>A0A371I9S6_MUCPR</name>
<accession>A0A371I9S6</accession>
<reference evidence="1" key="1">
    <citation type="submission" date="2018-05" db="EMBL/GenBank/DDBJ databases">
        <title>Draft genome of Mucuna pruriens seed.</title>
        <authorList>
            <person name="Nnadi N.E."/>
            <person name="Vos R."/>
            <person name="Hasami M.H."/>
            <person name="Devisetty U.K."/>
            <person name="Aguiy J.C."/>
        </authorList>
    </citation>
    <scope>NUCLEOTIDE SEQUENCE [LARGE SCALE GENOMIC DNA]</scope>
    <source>
        <strain evidence="1">JCA_2017</strain>
    </source>
</reference>
<organism evidence="1 2">
    <name type="scientific">Mucuna pruriens</name>
    <name type="common">Velvet bean</name>
    <name type="synonym">Dolichos pruriens</name>
    <dbReference type="NCBI Taxonomy" id="157652"/>
    <lineage>
        <taxon>Eukaryota</taxon>
        <taxon>Viridiplantae</taxon>
        <taxon>Streptophyta</taxon>
        <taxon>Embryophyta</taxon>
        <taxon>Tracheophyta</taxon>
        <taxon>Spermatophyta</taxon>
        <taxon>Magnoliopsida</taxon>
        <taxon>eudicotyledons</taxon>
        <taxon>Gunneridae</taxon>
        <taxon>Pentapetalae</taxon>
        <taxon>rosids</taxon>
        <taxon>fabids</taxon>
        <taxon>Fabales</taxon>
        <taxon>Fabaceae</taxon>
        <taxon>Papilionoideae</taxon>
        <taxon>50 kb inversion clade</taxon>
        <taxon>NPAAA clade</taxon>
        <taxon>indigoferoid/millettioid clade</taxon>
        <taxon>Phaseoleae</taxon>
        <taxon>Mucuna</taxon>
    </lineage>
</organism>
<dbReference type="EMBL" id="QJKJ01000589">
    <property type="protein sequence ID" value="RDY11745.1"/>
    <property type="molecule type" value="Genomic_DNA"/>
</dbReference>
<dbReference type="AlphaFoldDB" id="A0A371I9S6"/>
<proteinExistence type="predicted"/>
<protein>
    <submittedName>
        <fullName evidence="1">Uncharacterized protein</fullName>
    </submittedName>
</protein>
<gene>
    <name evidence="1" type="ORF">CR513_03547</name>
</gene>
<dbReference type="Proteomes" id="UP000257109">
    <property type="component" value="Unassembled WGS sequence"/>
</dbReference>
<feature type="non-terminal residue" evidence="1">
    <location>
        <position position="108"/>
    </location>
</feature>